<keyword evidence="3" id="KW-1185">Reference proteome</keyword>
<gene>
    <name evidence="2" type="ORF">SAMN04487928_12264</name>
</gene>
<sequence length="92" mass="10865">MTLHSYSHEIRSICGFLEFSSRCNNFVDKGKYISLIAEKKKYQGVIDMSRLFTNFMADLYMNTVFVISMMIDVHRFLKEERKAKSRKLILSI</sequence>
<evidence type="ECO:0000256" key="1">
    <source>
        <dbReference type="SAM" id="Phobius"/>
    </source>
</evidence>
<protein>
    <submittedName>
        <fullName evidence="2">Uncharacterized protein</fullName>
    </submittedName>
</protein>
<evidence type="ECO:0000313" key="2">
    <source>
        <dbReference type="EMBL" id="SFQ18976.1"/>
    </source>
</evidence>
<dbReference type="AlphaFoldDB" id="A0A1I5WHS1"/>
<reference evidence="3" key="1">
    <citation type="submission" date="2016-10" db="EMBL/GenBank/DDBJ databases">
        <authorList>
            <person name="Varghese N."/>
            <person name="Submissions S."/>
        </authorList>
    </citation>
    <scope>NUCLEOTIDE SEQUENCE [LARGE SCALE GENOMIC DNA]</scope>
    <source>
        <strain evidence="3">P18</strain>
    </source>
</reference>
<dbReference type="Proteomes" id="UP000182624">
    <property type="component" value="Unassembled WGS sequence"/>
</dbReference>
<keyword evidence="1" id="KW-1133">Transmembrane helix</keyword>
<dbReference type="EMBL" id="FOXO01000022">
    <property type="protein sequence ID" value="SFQ18976.1"/>
    <property type="molecule type" value="Genomic_DNA"/>
</dbReference>
<feature type="transmembrane region" description="Helical" evidence="1">
    <location>
        <begin position="59"/>
        <end position="77"/>
    </location>
</feature>
<name>A0A1I5WHS1_9FIRM</name>
<proteinExistence type="predicted"/>
<evidence type="ECO:0000313" key="3">
    <source>
        <dbReference type="Proteomes" id="UP000182624"/>
    </source>
</evidence>
<accession>A0A1I5WHS1</accession>
<keyword evidence="1" id="KW-0472">Membrane</keyword>
<organism evidence="2 3">
    <name type="scientific">Butyrivibrio proteoclasticus</name>
    <dbReference type="NCBI Taxonomy" id="43305"/>
    <lineage>
        <taxon>Bacteria</taxon>
        <taxon>Bacillati</taxon>
        <taxon>Bacillota</taxon>
        <taxon>Clostridia</taxon>
        <taxon>Lachnospirales</taxon>
        <taxon>Lachnospiraceae</taxon>
        <taxon>Butyrivibrio</taxon>
    </lineage>
</organism>
<keyword evidence="1" id="KW-0812">Transmembrane</keyword>